<protein>
    <submittedName>
        <fullName evidence="2">Uncharacterized protein</fullName>
    </submittedName>
</protein>
<name>A0A8S1RBS9_9CILI</name>
<evidence type="ECO:0000256" key="1">
    <source>
        <dbReference type="SAM" id="Phobius"/>
    </source>
</evidence>
<dbReference type="Proteomes" id="UP000692954">
    <property type="component" value="Unassembled WGS sequence"/>
</dbReference>
<keyword evidence="3" id="KW-1185">Reference proteome</keyword>
<proteinExistence type="predicted"/>
<sequence length="174" mass="20882">MELEKIQLYHKQLQFSNTYNHDNFQVSEGEKVVTEWLALLFCDYAISKTGKIQFAMKKLCGSHFHVQIGFIKIFQKNNYKCYYNGHGTYLIFLWLYFFSSQLKSIRQKLSFEFTNNDIIQQQWKYVLNINTLKWSKQNCPQLRFIMNIYTKYELYPCVGVLRNSKIKILNNIPV</sequence>
<accession>A0A8S1RBS9</accession>
<organism evidence="2 3">
    <name type="scientific">Paramecium sonneborni</name>
    <dbReference type="NCBI Taxonomy" id="65129"/>
    <lineage>
        <taxon>Eukaryota</taxon>
        <taxon>Sar</taxon>
        <taxon>Alveolata</taxon>
        <taxon>Ciliophora</taxon>
        <taxon>Intramacronucleata</taxon>
        <taxon>Oligohymenophorea</taxon>
        <taxon>Peniculida</taxon>
        <taxon>Parameciidae</taxon>
        <taxon>Paramecium</taxon>
    </lineage>
</organism>
<comment type="caution">
    <text evidence="2">The sequence shown here is derived from an EMBL/GenBank/DDBJ whole genome shotgun (WGS) entry which is preliminary data.</text>
</comment>
<gene>
    <name evidence="2" type="ORF">PSON_ATCC_30995.1.T1570001</name>
</gene>
<evidence type="ECO:0000313" key="3">
    <source>
        <dbReference type="Proteomes" id="UP000692954"/>
    </source>
</evidence>
<evidence type="ECO:0000313" key="2">
    <source>
        <dbReference type="EMBL" id="CAD8125167.1"/>
    </source>
</evidence>
<keyword evidence="1" id="KW-0472">Membrane</keyword>
<reference evidence="2" key="1">
    <citation type="submission" date="2021-01" db="EMBL/GenBank/DDBJ databases">
        <authorList>
            <consortium name="Genoscope - CEA"/>
            <person name="William W."/>
        </authorList>
    </citation>
    <scope>NUCLEOTIDE SEQUENCE</scope>
</reference>
<keyword evidence="1" id="KW-1133">Transmembrane helix</keyword>
<dbReference type="EMBL" id="CAJJDN010000157">
    <property type="protein sequence ID" value="CAD8125167.1"/>
    <property type="molecule type" value="Genomic_DNA"/>
</dbReference>
<keyword evidence="1" id="KW-0812">Transmembrane</keyword>
<dbReference type="AlphaFoldDB" id="A0A8S1RBS9"/>
<feature type="transmembrane region" description="Helical" evidence="1">
    <location>
        <begin position="81"/>
        <end position="99"/>
    </location>
</feature>